<dbReference type="RefSeq" id="WP_132412736.1">
    <property type="nucleotide sequence ID" value="NZ_SMKA01000189.1"/>
</dbReference>
<evidence type="ECO:0000313" key="2">
    <source>
        <dbReference type="Proteomes" id="UP000295075"/>
    </source>
</evidence>
<evidence type="ECO:0000313" key="1">
    <source>
        <dbReference type="EMBL" id="TDC22494.1"/>
    </source>
</evidence>
<proteinExistence type="predicted"/>
<gene>
    <name evidence="1" type="ORF">E1261_30760</name>
</gene>
<comment type="caution">
    <text evidence="1">The sequence shown here is derived from an EMBL/GenBank/DDBJ whole genome shotgun (WGS) entry which is preliminary data.</text>
</comment>
<name>A0A4R4PKI6_9ACTN</name>
<keyword evidence="2" id="KW-1185">Reference proteome</keyword>
<sequence>MSPYPFDDPDHDNGQMAAGLILASLLCSARQLASVRAVTDAKGNPTNQVDVTFPGLASEYRLTVERVP</sequence>
<dbReference type="AlphaFoldDB" id="A0A4R4PKI6"/>
<dbReference type="Proteomes" id="UP000295075">
    <property type="component" value="Unassembled WGS sequence"/>
</dbReference>
<organism evidence="1 2">
    <name type="scientific">Kribbella albertanoniae</name>
    <dbReference type="NCBI Taxonomy" id="1266829"/>
    <lineage>
        <taxon>Bacteria</taxon>
        <taxon>Bacillati</taxon>
        <taxon>Actinomycetota</taxon>
        <taxon>Actinomycetes</taxon>
        <taxon>Propionibacteriales</taxon>
        <taxon>Kribbellaceae</taxon>
        <taxon>Kribbella</taxon>
    </lineage>
</organism>
<reference evidence="1 2" key="1">
    <citation type="submission" date="2019-03" db="EMBL/GenBank/DDBJ databases">
        <title>Draft genome sequences of novel Actinobacteria.</title>
        <authorList>
            <person name="Sahin N."/>
            <person name="Ay H."/>
            <person name="Saygin H."/>
        </authorList>
    </citation>
    <scope>NUCLEOTIDE SEQUENCE [LARGE SCALE GENOMIC DNA]</scope>
    <source>
        <strain evidence="1 2">JCM 30547</strain>
    </source>
</reference>
<protein>
    <submittedName>
        <fullName evidence="1">Uncharacterized protein</fullName>
    </submittedName>
</protein>
<accession>A0A4R4PKI6</accession>
<dbReference type="EMBL" id="SMKA01000189">
    <property type="protein sequence ID" value="TDC22494.1"/>
    <property type="molecule type" value="Genomic_DNA"/>
</dbReference>